<keyword evidence="3" id="KW-1185">Reference proteome</keyword>
<dbReference type="RefSeq" id="WP_310917798.1">
    <property type="nucleotide sequence ID" value="NZ_JAMQON010000001.1"/>
</dbReference>
<dbReference type="Proteomes" id="UP001259659">
    <property type="component" value="Unassembled WGS sequence"/>
</dbReference>
<evidence type="ECO:0000259" key="1">
    <source>
        <dbReference type="PROSITE" id="PS51202"/>
    </source>
</evidence>
<reference evidence="2 3" key="1">
    <citation type="submission" date="2022-06" db="EMBL/GenBank/DDBJ databases">
        <title>Haloarcula sp. a new haloarchaeum isolate from saline soil.</title>
        <authorList>
            <person name="Strakova D."/>
            <person name="Galisteo C."/>
            <person name="Sanchez-Porro C."/>
            <person name="Ventosa A."/>
        </authorList>
    </citation>
    <scope>NUCLEOTIDE SEQUENCE [LARGE SCALE GENOMIC DNA]</scope>
    <source>
        <strain evidence="2 3">S1CR25-12</strain>
    </source>
</reference>
<organism evidence="2 3">
    <name type="scientific">Haloarcula saliterrae</name>
    <dbReference type="NCBI Taxonomy" id="2950534"/>
    <lineage>
        <taxon>Archaea</taxon>
        <taxon>Methanobacteriati</taxon>
        <taxon>Methanobacteriota</taxon>
        <taxon>Stenosarchaea group</taxon>
        <taxon>Halobacteria</taxon>
        <taxon>Halobacteriales</taxon>
        <taxon>Haloarculaceae</taxon>
        <taxon>Haloarcula</taxon>
    </lineage>
</organism>
<dbReference type="PROSITE" id="PS51202">
    <property type="entry name" value="RCK_C"/>
    <property type="match status" value="1"/>
</dbReference>
<feature type="domain" description="RCK C-terminal" evidence="1">
    <location>
        <begin position="74"/>
        <end position="158"/>
    </location>
</feature>
<dbReference type="PANTHER" id="PTHR30445">
    <property type="entry name" value="K(+)_H(+) ANTIPORTER SUBUNIT KHTT"/>
    <property type="match status" value="1"/>
</dbReference>
<dbReference type="PANTHER" id="PTHR30445:SF8">
    <property type="entry name" value="K(+)_H(+) ANTIPORTER SUBUNIT KHTT"/>
    <property type="match status" value="1"/>
</dbReference>
<gene>
    <name evidence="2" type="ORF">NDI56_02300</name>
</gene>
<dbReference type="SUPFAM" id="SSF116726">
    <property type="entry name" value="TrkA C-terminal domain-like"/>
    <property type="match status" value="1"/>
</dbReference>
<accession>A0ABU2F7K0</accession>
<proteinExistence type="predicted"/>
<dbReference type="Pfam" id="PF02080">
    <property type="entry name" value="TrkA_C"/>
    <property type="match status" value="1"/>
</dbReference>
<dbReference type="PIRSF" id="PIRSF005028">
    <property type="entry name" value="KhtT"/>
    <property type="match status" value="1"/>
</dbReference>
<dbReference type="InterPro" id="IPR006037">
    <property type="entry name" value="RCK_C"/>
</dbReference>
<evidence type="ECO:0000313" key="2">
    <source>
        <dbReference type="EMBL" id="MDS0258237.1"/>
    </source>
</evidence>
<dbReference type="EMBL" id="JAMQON010000001">
    <property type="protein sequence ID" value="MDS0258237.1"/>
    <property type="molecule type" value="Genomic_DNA"/>
</dbReference>
<comment type="caution">
    <text evidence="2">The sequence shown here is derived from an EMBL/GenBank/DDBJ whole genome shotgun (WGS) entry which is preliminary data.</text>
</comment>
<protein>
    <submittedName>
        <fullName evidence="2">Potassium transporter TrkA</fullName>
    </submittedName>
</protein>
<dbReference type="InterPro" id="IPR036721">
    <property type="entry name" value="RCK_C_sf"/>
</dbReference>
<evidence type="ECO:0000313" key="3">
    <source>
        <dbReference type="Proteomes" id="UP001259659"/>
    </source>
</evidence>
<dbReference type="Gene3D" id="3.30.70.1450">
    <property type="entry name" value="Regulator of K+ conductance, C-terminal domain"/>
    <property type="match status" value="1"/>
</dbReference>
<dbReference type="InterPro" id="IPR050144">
    <property type="entry name" value="AAE_transporter"/>
</dbReference>
<name>A0ABU2F7K0_9EURY</name>
<dbReference type="InterPro" id="IPR026278">
    <property type="entry name" value="KhtT"/>
</dbReference>
<sequence>MRVFETELPGVGRRYTVRFGDGGEFVVLIHNDGNRETFWRDDPDGDSDRLFQTTEPQARKLAEIFDGTYFHTVAEDLDDAFENARIRWIEIDSTSPLADETLRGTGLRTRSGVSVLAIQRGTDTIANPDPDVVLAAGDTIVTVGTEAAYERLHDLLDG</sequence>
<dbReference type="Pfam" id="PF25991">
    <property type="entry name" value="KhtT_N"/>
    <property type="match status" value="1"/>
</dbReference>
<dbReference type="InterPro" id="IPR058776">
    <property type="entry name" value="KhtT-like_N"/>
</dbReference>